<keyword evidence="1 2" id="KW-0732">Signal</keyword>
<sequence>MNTKTFAPVVLLIMLTGNLLFAQQKVYPGNVLTPYFWITSKNVADAYHWDSRTKDHTPISDQQHPGAAFNFNPSIYFNAAQDSLSIPLGSSAKRQQTLFLVYKVKDSLTEQFLWTINQPQRTLSVATNKRLVDLKKYTYQSYSEKIKPNKANIHFFQQNITDSIAKPAVLSIGQKSKFISLPPQQFDGNISEIVVYNRVLSGFESQKIASYLAIKYGISLSQFETKNYLNSSGNIIWDSAKHQGFASSITALGRDDASGLLQSKSSNMAQEGLLTLTLKSKSNTIPNQYFVFWSDNAKSMQLKKQEQGQPIGIARQWQLDFTNPKDLSLDWSLNPNFIKGNFPKDTYYWLYIDYSGKGTYTEEDSEYLKLASTSSKEKLVLHDFDWDKQKTGKAKFTIKIAPKMFSRVWITQADCGVKDSGKLNYSIQGGEAPFTITLQKEGSDVVVKQWKQDSKNTQDLLLSSGSYTYIVRDAKANVYSETIFVADKQGTLSNLKATYQLTDGKPIILDASQGLQGTTYAYQWYYEGDFIDNTPKILLDQAGDYELRLSNSQGCTTSQKILVTTDSKEASVANVLMLYPNPTPDGRFTLAMQFAQKTDVTLTIHTLSGGLVQQKQFSQIENYVYDGMISAASGMYLVSVRSDFGTKNFKVIVK</sequence>
<feature type="domain" description="DUF8202" evidence="3">
    <location>
        <begin position="204"/>
        <end position="373"/>
    </location>
</feature>
<dbReference type="Proteomes" id="UP000093510">
    <property type="component" value="Unassembled WGS sequence"/>
</dbReference>
<dbReference type="NCBIfam" id="TIGR04183">
    <property type="entry name" value="Por_Secre_tail"/>
    <property type="match status" value="1"/>
</dbReference>
<keyword evidence="5" id="KW-1185">Reference proteome</keyword>
<dbReference type="InterPro" id="IPR058515">
    <property type="entry name" value="DUF8202"/>
</dbReference>
<dbReference type="InterPro" id="IPR026444">
    <property type="entry name" value="Secre_tail"/>
</dbReference>
<gene>
    <name evidence="4" type="ORF">LPBF_11325</name>
</gene>
<feature type="signal peptide" evidence="2">
    <location>
        <begin position="1"/>
        <end position="22"/>
    </location>
</feature>
<reference evidence="4 5" key="1">
    <citation type="submission" date="2016-03" db="EMBL/GenBank/DDBJ databases">
        <authorList>
            <person name="Ploux O."/>
        </authorList>
    </citation>
    <scope>NUCLEOTIDE SEQUENCE [LARGE SCALE GENOMIC DNA]</scope>
    <source>
        <strain evidence="4 5">LPB0076</strain>
    </source>
</reference>
<comment type="caution">
    <text evidence="4">The sequence shown here is derived from an EMBL/GenBank/DDBJ whole genome shotgun (WGS) entry which is preliminary data.</text>
</comment>
<dbReference type="EMBL" id="LVEP01000047">
    <property type="protein sequence ID" value="OCB72867.1"/>
    <property type="molecule type" value="Genomic_DNA"/>
</dbReference>
<protein>
    <recommendedName>
        <fullName evidence="3">DUF8202 domain-containing protein</fullName>
    </recommendedName>
</protein>
<evidence type="ECO:0000259" key="3">
    <source>
        <dbReference type="Pfam" id="PF26628"/>
    </source>
</evidence>
<dbReference type="AlphaFoldDB" id="A0A1B9DT47"/>
<name>A0A1B9DT47_9FLAO</name>
<dbReference type="InterPro" id="IPR013783">
    <property type="entry name" value="Ig-like_fold"/>
</dbReference>
<proteinExistence type="predicted"/>
<evidence type="ECO:0000313" key="4">
    <source>
        <dbReference type="EMBL" id="OCB72867.1"/>
    </source>
</evidence>
<dbReference type="RefSeq" id="WP_066336556.1">
    <property type="nucleotide sequence ID" value="NZ_CP017688.1"/>
</dbReference>
<accession>A0A1B9DT47</accession>
<dbReference type="OrthoDB" id="2582440at2"/>
<dbReference type="STRING" id="1763534.GCA_001831475_01428"/>
<feature type="chain" id="PRO_5008624658" description="DUF8202 domain-containing protein" evidence="2">
    <location>
        <begin position="23"/>
        <end position="654"/>
    </location>
</feature>
<evidence type="ECO:0000313" key="5">
    <source>
        <dbReference type="Proteomes" id="UP000093510"/>
    </source>
</evidence>
<organism evidence="4 5">
    <name type="scientific">Flavobacterium crassostreae</name>
    <dbReference type="NCBI Taxonomy" id="1763534"/>
    <lineage>
        <taxon>Bacteria</taxon>
        <taxon>Pseudomonadati</taxon>
        <taxon>Bacteroidota</taxon>
        <taxon>Flavobacteriia</taxon>
        <taxon>Flavobacteriales</taxon>
        <taxon>Flavobacteriaceae</taxon>
        <taxon>Flavobacterium</taxon>
    </lineage>
</organism>
<evidence type="ECO:0000256" key="1">
    <source>
        <dbReference type="ARBA" id="ARBA00022729"/>
    </source>
</evidence>
<dbReference type="Gene3D" id="2.60.40.10">
    <property type="entry name" value="Immunoglobulins"/>
    <property type="match status" value="1"/>
</dbReference>
<evidence type="ECO:0000256" key="2">
    <source>
        <dbReference type="SAM" id="SignalP"/>
    </source>
</evidence>
<dbReference type="Pfam" id="PF26628">
    <property type="entry name" value="DUF8202"/>
    <property type="match status" value="1"/>
</dbReference>